<dbReference type="Proteomes" id="UP000515947">
    <property type="component" value="Chromosome"/>
</dbReference>
<dbReference type="AlphaFoldDB" id="A0A7G9REK4"/>
<keyword evidence="11" id="KW-1185">Reference proteome</keyword>
<feature type="transmembrane region" description="Helical" evidence="8">
    <location>
        <begin position="19"/>
        <end position="36"/>
    </location>
</feature>
<feature type="transmembrane region" description="Helical" evidence="8">
    <location>
        <begin position="228"/>
        <end position="249"/>
    </location>
</feature>
<dbReference type="PANTHER" id="PTHR32309:SF31">
    <property type="entry name" value="CAPSULAR EXOPOLYSACCHARIDE FAMILY"/>
    <property type="match status" value="1"/>
</dbReference>
<dbReference type="GO" id="GO:0005886">
    <property type="term" value="C:plasma membrane"/>
    <property type="evidence" value="ECO:0007669"/>
    <property type="project" value="UniProtKB-SubCell"/>
</dbReference>
<proteinExistence type="inferred from homology"/>
<evidence type="ECO:0000256" key="5">
    <source>
        <dbReference type="ARBA" id="ARBA00022989"/>
    </source>
</evidence>
<dbReference type="InterPro" id="IPR050445">
    <property type="entry name" value="Bact_polysacc_biosynth/exp"/>
</dbReference>
<keyword evidence="5 8" id="KW-1133">Transmembrane helix</keyword>
<dbReference type="InterPro" id="IPR003856">
    <property type="entry name" value="LPS_length_determ_N"/>
</dbReference>
<organism evidence="10 11">
    <name type="scientific">Nocardioides mesophilus</name>
    <dbReference type="NCBI Taxonomy" id="433659"/>
    <lineage>
        <taxon>Bacteria</taxon>
        <taxon>Bacillati</taxon>
        <taxon>Actinomycetota</taxon>
        <taxon>Actinomycetes</taxon>
        <taxon>Propionibacteriales</taxon>
        <taxon>Nocardioidaceae</taxon>
        <taxon>Nocardioides</taxon>
    </lineage>
</organism>
<protein>
    <recommendedName>
        <fullName evidence="9">Polysaccharide chain length determinant N-terminal domain-containing protein</fullName>
    </recommendedName>
</protein>
<evidence type="ECO:0000313" key="10">
    <source>
        <dbReference type="EMBL" id="QNN54029.1"/>
    </source>
</evidence>
<sequence length="265" mass="27942">MDQDLVTVGDHLAVLRRRWLVLIVCSVLGLGAGLAFSQTQQRLYEADAKVLAVPGPSSVPEASLDAEQVATQAEVVLSDRIVAKVVDSVNFDAQGQDLVDATTVIPSDGTSVLIVTSQMPTGEQAAAVANAFAQSYLDYRAEQVTAAQDLMEQQLVELRGQITSIQKSLRGVPADAKIGARTTLAALTTRATDLEGQVFLASTPSDSSGGQPLQLAQPPEQPIQPRPVWDAGLGAFLGFIVGLLIAYATKGSGAERHRRTSPQPS</sequence>
<accession>A0A7G9REK4</accession>
<dbReference type="PANTHER" id="PTHR32309">
    <property type="entry name" value="TYROSINE-PROTEIN KINASE"/>
    <property type="match status" value="1"/>
</dbReference>
<evidence type="ECO:0000256" key="2">
    <source>
        <dbReference type="ARBA" id="ARBA00006683"/>
    </source>
</evidence>
<evidence type="ECO:0000256" key="3">
    <source>
        <dbReference type="ARBA" id="ARBA00022475"/>
    </source>
</evidence>
<dbReference type="RefSeq" id="WP_187579871.1">
    <property type="nucleotide sequence ID" value="NZ_CP060713.1"/>
</dbReference>
<feature type="compositionally biased region" description="Polar residues" evidence="7">
    <location>
        <begin position="201"/>
        <end position="210"/>
    </location>
</feature>
<evidence type="ECO:0000256" key="8">
    <source>
        <dbReference type="SAM" id="Phobius"/>
    </source>
</evidence>
<evidence type="ECO:0000256" key="6">
    <source>
        <dbReference type="ARBA" id="ARBA00023136"/>
    </source>
</evidence>
<evidence type="ECO:0000259" key="9">
    <source>
        <dbReference type="Pfam" id="PF02706"/>
    </source>
</evidence>
<gene>
    <name evidence="10" type="ORF">H9L09_06525</name>
</gene>
<evidence type="ECO:0000313" key="11">
    <source>
        <dbReference type="Proteomes" id="UP000515947"/>
    </source>
</evidence>
<evidence type="ECO:0000256" key="1">
    <source>
        <dbReference type="ARBA" id="ARBA00004651"/>
    </source>
</evidence>
<evidence type="ECO:0000256" key="4">
    <source>
        <dbReference type="ARBA" id="ARBA00022692"/>
    </source>
</evidence>
<feature type="region of interest" description="Disordered" evidence="7">
    <location>
        <begin position="201"/>
        <end position="222"/>
    </location>
</feature>
<name>A0A7G9REK4_9ACTN</name>
<dbReference type="KEGG" id="nmes:H9L09_06525"/>
<keyword evidence="6 8" id="KW-0472">Membrane</keyword>
<dbReference type="Pfam" id="PF02706">
    <property type="entry name" value="Wzz"/>
    <property type="match status" value="1"/>
</dbReference>
<comment type="subcellular location">
    <subcellularLocation>
        <location evidence="1">Cell membrane</location>
        <topology evidence="1">Multi-pass membrane protein</topology>
    </subcellularLocation>
</comment>
<reference evidence="10 11" key="1">
    <citation type="submission" date="2020-08" db="EMBL/GenBank/DDBJ databases">
        <title>Genome sequence of Nocardioides mesophilus KACC 16243T.</title>
        <authorList>
            <person name="Hyun D.-W."/>
            <person name="Bae J.-W."/>
        </authorList>
    </citation>
    <scope>NUCLEOTIDE SEQUENCE [LARGE SCALE GENOMIC DNA]</scope>
    <source>
        <strain evidence="10 11">KACC 16243</strain>
    </source>
</reference>
<dbReference type="EMBL" id="CP060713">
    <property type="protein sequence ID" value="QNN54029.1"/>
    <property type="molecule type" value="Genomic_DNA"/>
</dbReference>
<comment type="similarity">
    <text evidence="2">Belongs to the CpsC/CapA family.</text>
</comment>
<keyword evidence="3" id="KW-1003">Cell membrane</keyword>
<keyword evidence="4 8" id="KW-0812">Transmembrane</keyword>
<evidence type="ECO:0000256" key="7">
    <source>
        <dbReference type="SAM" id="MobiDB-lite"/>
    </source>
</evidence>
<feature type="domain" description="Polysaccharide chain length determinant N-terminal" evidence="9">
    <location>
        <begin position="12"/>
        <end position="88"/>
    </location>
</feature>